<accession>A0A914WY09</accession>
<dbReference type="WBParaSite" id="PSAMB.scaffold552size47466.g7121.t1">
    <property type="protein sequence ID" value="PSAMB.scaffold552size47466.g7121.t1"/>
    <property type="gene ID" value="PSAMB.scaffold552size47466.g7121"/>
</dbReference>
<evidence type="ECO:0000313" key="3">
    <source>
        <dbReference type="WBParaSite" id="PSAMB.scaffold552size47466.g7121.t1"/>
    </source>
</evidence>
<keyword evidence="2" id="KW-1185">Reference proteome</keyword>
<protein>
    <submittedName>
        <fullName evidence="3">Uncharacterized protein</fullName>
    </submittedName>
</protein>
<proteinExistence type="predicted"/>
<feature type="region of interest" description="Disordered" evidence="1">
    <location>
        <begin position="19"/>
        <end position="39"/>
    </location>
</feature>
<organism evidence="2 3">
    <name type="scientific">Plectus sambesii</name>
    <dbReference type="NCBI Taxonomy" id="2011161"/>
    <lineage>
        <taxon>Eukaryota</taxon>
        <taxon>Metazoa</taxon>
        <taxon>Ecdysozoa</taxon>
        <taxon>Nematoda</taxon>
        <taxon>Chromadorea</taxon>
        <taxon>Plectida</taxon>
        <taxon>Plectina</taxon>
        <taxon>Plectoidea</taxon>
        <taxon>Plectidae</taxon>
        <taxon>Plectus</taxon>
    </lineage>
</organism>
<sequence>MAGSRAAVQCAWAPRTLNEPTRRRSGSAFTRQRRADGVGRHQILAATNVRDGPSCACLPSPAPSKFPIADICAHVYCTHSASPSPALFHPSQIDV</sequence>
<dbReference type="Proteomes" id="UP000887566">
    <property type="component" value="Unplaced"/>
</dbReference>
<reference evidence="3" key="1">
    <citation type="submission" date="2022-11" db="UniProtKB">
        <authorList>
            <consortium name="WormBaseParasite"/>
        </authorList>
    </citation>
    <scope>IDENTIFICATION</scope>
</reference>
<name>A0A914WY09_9BILA</name>
<evidence type="ECO:0000313" key="2">
    <source>
        <dbReference type="Proteomes" id="UP000887566"/>
    </source>
</evidence>
<dbReference type="AlphaFoldDB" id="A0A914WY09"/>
<evidence type="ECO:0000256" key="1">
    <source>
        <dbReference type="SAM" id="MobiDB-lite"/>
    </source>
</evidence>